<gene>
    <name evidence="4" type="ORF">J2S57_001167</name>
</gene>
<dbReference type="Proteomes" id="UP001235712">
    <property type="component" value="Unassembled WGS sequence"/>
</dbReference>
<accession>A0ABT9NYA3</accession>
<sequence>MNTDDGRGGAPTSARDRLRGAVLATLRTLPEPRDEAAIRAAIAARDLVLGRRPHPFARPPKPVPPPAPGASSVRPPSGLPEVPPLPPELQWRLPQGITGSGRKVRSLYETGDGGDRAFDIDLLEQLNEEYRDRRLVPSPPSYSDTALAEAAKRRVGWVNGMVDLAGKRTLEIGCGNGFEVWSLAHNLGCDAHGVDVTHYEPWDQLAGERVHFECADLSTASPYEPNSFDRVLSFTVWEHVTHPYAMLKATYDLLKPGGLAWIRANLHAGPQASHRYRDIYFPWPHLLFTDEVVRAWDVKHGRRPIGHAWVNRLSWLHYEYYADLLGFQVAHRAFTETAIDEEFYSRFEDVLGRYPRADLRRDYFLLVLQKPVG</sequence>
<dbReference type="CDD" id="cd02440">
    <property type="entry name" value="AdoMet_MTases"/>
    <property type="match status" value="1"/>
</dbReference>
<organism evidence="4 5">
    <name type="scientific">Kineosporia succinea</name>
    <dbReference type="NCBI Taxonomy" id="84632"/>
    <lineage>
        <taxon>Bacteria</taxon>
        <taxon>Bacillati</taxon>
        <taxon>Actinomycetota</taxon>
        <taxon>Actinomycetes</taxon>
        <taxon>Kineosporiales</taxon>
        <taxon>Kineosporiaceae</taxon>
        <taxon>Kineosporia</taxon>
    </lineage>
</organism>
<keyword evidence="4" id="KW-0489">Methyltransferase</keyword>
<evidence type="ECO:0000256" key="1">
    <source>
        <dbReference type="ARBA" id="ARBA00022679"/>
    </source>
</evidence>
<name>A0ABT9NYA3_9ACTN</name>
<feature type="domain" description="Methyltransferase type 11" evidence="3">
    <location>
        <begin position="170"/>
        <end position="261"/>
    </location>
</feature>
<feature type="compositionally biased region" description="Pro residues" evidence="2">
    <location>
        <begin position="56"/>
        <end position="68"/>
    </location>
</feature>
<dbReference type="EMBL" id="JAUSQZ010000001">
    <property type="protein sequence ID" value="MDP9825418.1"/>
    <property type="molecule type" value="Genomic_DNA"/>
</dbReference>
<dbReference type="Gene3D" id="3.40.50.150">
    <property type="entry name" value="Vaccinia Virus protein VP39"/>
    <property type="match status" value="1"/>
</dbReference>
<proteinExistence type="predicted"/>
<dbReference type="Pfam" id="PF08241">
    <property type="entry name" value="Methyltransf_11"/>
    <property type="match status" value="1"/>
</dbReference>
<dbReference type="InterPro" id="IPR029063">
    <property type="entry name" value="SAM-dependent_MTases_sf"/>
</dbReference>
<feature type="region of interest" description="Disordered" evidence="2">
    <location>
        <begin position="50"/>
        <end position="87"/>
    </location>
</feature>
<dbReference type="RefSeq" id="WP_307239173.1">
    <property type="nucleotide sequence ID" value="NZ_JAUSQZ010000001.1"/>
</dbReference>
<evidence type="ECO:0000313" key="4">
    <source>
        <dbReference type="EMBL" id="MDP9825418.1"/>
    </source>
</evidence>
<dbReference type="GO" id="GO:0008168">
    <property type="term" value="F:methyltransferase activity"/>
    <property type="evidence" value="ECO:0007669"/>
    <property type="project" value="UniProtKB-KW"/>
</dbReference>
<evidence type="ECO:0000259" key="3">
    <source>
        <dbReference type="Pfam" id="PF08241"/>
    </source>
</evidence>
<dbReference type="PANTHER" id="PTHR43861">
    <property type="entry name" value="TRANS-ACONITATE 2-METHYLTRANSFERASE-RELATED"/>
    <property type="match status" value="1"/>
</dbReference>
<feature type="compositionally biased region" description="Pro residues" evidence="2">
    <location>
        <begin position="77"/>
        <end position="87"/>
    </location>
</feature>
<keyword evidence="5" id="KW-1185">Reference proteome</keyword>
<dbReference type="GO" id="GO:0032259">
    <property type="term" value="P:methylation"/>
    <property type="evidence" value="ECO:0007669"/>
    <property type="project" value="UniProtKB-KW"/>
</dbReference>
<dbReference type="InterPro" id="IPR013216">
    <property type="entry name" value="Methyltransf_11"/>
</dbReference>
<dbReference type="PANTHER" id="PTHR43861:SF3">
    <property type="entry name" value="PUTATIVE (AFU_ORTHOLOGUE AFUA_2G14390)-RELATED"/>
    <property type="match status" value="1"/>
</dbReference>
<dbReference type="SUPFAM" id="SSF53335">
    <property type="entry name" value="S-adenosyl-L-methionine-dependent methyltransferases"/>
    <property type="match status" value="1"/>
</dbReference>
<keyword evidence="1" id="KW-0808">Transferase</keyword>
<evidence type="ECO:0000256" key="2">
    <source>
        <dbReference type="SAM" id="MobiDB-lite"/>
    </source>
</evidence>
<reference evidence="4 5" key="1">
    <citation type="submission" date="2023-07" db="EMBL/GenBank/DDBJ databases">
        <title>Sequencing the genomes of 1000 actinobacteria strains.</title>
        <authorList>
            <person name="Klenk H.-P."/>
        </authorList>
    </citation>
    <scope>NUCLEOTIDE SEQUENCE [LARGE SCALE GENOMIC DNA]</scope>
    <source>
        <strain evidence="4 5">DSM 44388</strain>
    </source>
</reference>
<comment type="caution">
    <text evidence="4">The sequence shown here is derived from an EMBL/GenBank/DDBJ whole genome shotgun (WGS) entry which is preliminary data.</text>
</comment>
<evidence type="ECO:0000313" key="5">
    <source>
        <dbReference type="Proteomes" id="UP001235712"/>
    </source>
</evidence>
<protein>
    <submittedName>
        <fullName evidence="4">SAM-dependent methyltransferase</fullName>
    </submittedName>
</protein>